<dbReference type="Gene3D" id="3.20.100.30">
    <property type="entry name" value="VTC, catalytic tunnel domain"/>
    <property type="match status" value="1"/>
</dbReference>
<dbReference type="Pfam" id="PF02656">
    <property type="entry name" value="DUF202"/>
    <property type="match status" value="1"/>
</dbReference>
<comment type="caution">
    <text evidence="9">The sequence shown here is derived from an EMBL/GenBank/DDBJ whole genome shotgun (WGS) entry which is preliminary data.</text>
</comment>
<feature type="domain" description="DUF202" evidence="7">
    <location>
        <begin position="532"/>
        <end position="591"/>
    </location>
</feature>
<dbReference type="EMBL" id="JABAYA010000113">
    <property type="protein sequence ID" value="KAF7724700.1"/>
    <property type="molecule type" value="Genomic_DNA"/>
</dbReference>
<gene>
    <name evidence="9" type="primary">VTC4_1</name>
    <name evidence="9" type="ORF">EC973_000808</name>
</gene>
<dbReference type="Pfam" id="PF09359">
    <property type="entry name" value="VTC"/>
    <property type="match status" value="1"/>
</dbReference>
<organism evidence="9 10">
    <name type="scientific">Apophysomyces ossiformis</name>
    <dbReference type="NCBI Taxonomy" id="679940"/>
    <lineage>
        <taxon>Eukaryota</taxon>
        <taxon>Fungi</taxon>
        <taxon>Fungi incertae sedis</taxon>
        <taxon>Mucoromycota</taxon>
        <taxon>Mucoromycotina</taxon>
        <taxon>Mucoromycetes</taxon>
        <taxon>Mucorales</taxon>
        <taxon>Mucorineae</taxon>
        <taxon>Mucoraceae</taxon>
        <taxon>Apophysomyces</taxon>
    </lineage>
</organism>
<feature type="domain" description="VTC" evidence="8">
    <location>
        <begin position="175"/>
        <end position="403"/>
    </location>
</feature>
<proteinExistence type="predicted"/>
<dbReference type="InterPro" id="IPR051572">
    <property type="entry name" value="VTC_Complex_Subunit"/>
</dbReference>
<feature type="compositionally biased region" description="Basic residues" evidence="5">
    <location>
        <begin position="511"/>
        <end position="521"/>
    </location>
</feature>
<reference evidence="9" key="1">
    <citation type="submission" date="2020-01" db="EMBL/GenBank/DDBJ databases">
        <title>Genome Sequencing of Three Apophysomyces-Like Fungal Strains Confirms a Novel Fungal Genus in the Mucoromycota with divergent Burkholderia-like Endosymbiotic Bacteria.</title>
        <authorList>
            <person name="Stajich J.E."/>
            <person name="Macias A.M."/>
            <person name="Carter-House D."/>
            <person name="Lovett B."/>
            <person name="Kasson L.R."/>
            <person name="Berry K."/>
            <person name="Grigoriev I."/>
            <person name="Chang Y."/>
            <person name="Spatafora J."/>
            <person name="Kasson M.T."/>
        </authorList>
    </citation>
    <scope>NUCLEOTIDE SEQUENCE</scope>
    <source>
        <strain evidence="9">NRRL A-21654</strain>
    </source>
</reference>
<dbReference type="AlphaFoldDB" id="A0A8H7BQ80"/>
<keyword evidence="2 6" id="KW-0812">Transmembrane</keyword>
<dbReference type="InterPro" id="IPR042267">
    <property type="entry name" value="VTC_sf"/>
</dbReference>
<dbReference type="InterPro" id="IPR003807">
    <property type="entry name" value="DUF202"/>
</dbReference>
<protein>
    <submittedName>
        <fullName evidence="9">Vacuolar transporter chaperone</fullName>
    </submittedName>
</protein>
<evidence type="ECO:0000256" key="2">
    <source>
        <dbReference type="ARBA" id="ARBA00022692"/>
    </source>
</evidence>
<feature type="transmembrane region" description="Helical" evidence="6">
    <location>
        <begin position="539"/>
        <end position="559"/>
    </location>
</feature>
<feature type="region of interest" description="Disordered" evidence="5">
    <location>
        <begin position="499"/>
        <end position="521"/>
    </location>
</feature>
<dbReference type="PANTHER" id="PTHR46140:SF1">
    <property type="entry name" value="VACUOLAR TRANSPORTER CHAPERONE COMPLEX SUBUNIT 4-RELATED"/>
    <property type="match status" value="1"/>
</dbReference>
<evidence type="ECO:0000313" key="9">
    <source>
        <dbReference type="EMBL" id="KAF7724700.1"/>
    </source>
</evidence>
<evidence type="ECO:0000259" key="8">
    <source>
        <dbReference type="Pfam" id="PF09359"/>
    </source>
</evidence>
<keyword evidence="4 6" id="KW-0472">Membrane</keyword>
<keyword evidence="10" id="KW-1185">Reference proteome</keyword>
<evidence type="ECO:0000259" key="7">
    <source>
        <dbReference type="Pfam" id="PF02656"/>
    </source>
</evidence>
<comment type="subcellular location">
    <subcellularLocation>
        <location evidence="1">Endomembrane system</location>
        <topology evidence="1">Multi-pass membrane protein</topology>
    </subcellularLocation>
</comment>
<accession>A0A8H7BQ80</accession>
<dbReference type="PANTHER" id="PTHR46140">
    <property type="entry name" value="VACUOLAR TRANSPORTER CHAPERONE 1-RELATED"/>
    <property type="match status" value="1"/>
</dbReference>
<evidence type="ECO:0000256" key="3">
    <source>
        <dbReference type="ARBA" id="ARBA00022989"/>
    </source>
</evidence>
<dbReference type="Proteomes" id="UP000605846">
    <property type="component" value="Unassembled WGS sequence"/>
</dbReference>
<dbReference type="OrthoDB" id="5588846at2759"/>
<evidence type="ECO:0000256" key="6">
    <source>
        <dbReference type="SAM" id="Phobius"/>
    </source>
</evidence>
<dbReference type="InterPro" id="IPR018966">
    <property type="entry name" value="VTC_domain"/>
</dbReference>
<evidence type="ECO:0000256" key="5">
    <source>
        <dbReference type="SAM" id="MobiDB-lite"/>
    </source>
</evidence>
<feature type="transmembrane region" description="Helical" evidence="6">
    <location>
        <begin position="604"/>
        <end position="624"/>
    </location>
</feature>
<dbReference type="GO" id="GO:0012505">
    <property type="term" value="C:endomembrane system"/>
    <property type="evidence" value="ECO:0007669"/>
    <property type="project" value="UniProtKB-SubCell"/>
</dbReference>
<name>A0A8H7BQ80_9FUNG</name>
<keyword evidence="3 6" id="KW-1133">Transmembrane helix</keyword>
<evidence type="ECO:0000256" key="1">
    <source>
        <dbReference type="ARBA" id="ARBA00004127"/>
    </source>
</evidence>
<evidence type="ECO:0000256" key="4">
    <source>
        <dbReference type="ARBA" id="ARBA00023136"/>
    </source>
</evidence>
<dbReference type="GO" id="GO:0006799">
    <property type="term" value="P:polyphosphate biosynthetic process"/>
    <property type="evidence" value="ECO:0007669"/>
    <property type="project" value="UniProtKB-ARBA"/>
</dbReference>
<sequence length="645" mass="74907">MPSQEKCERLYEPWNFEYVPYDNILQDMTSRQLDHEWTMQDEKDFEITIRMEAEKIDRIIAKRLRDVDMRIAYCERGLMQPRHRRPKMLNKCLTDTLHNLDDLARFIRCNHKALRDLIRMHNTVIITQKRQRLVDLIPSRCLDRQRLDEILVRASSLHALANTERNMSPLSRASFWIHPHHLSEVKAMLLFHLAGSDTGTGNKETDRLVSQVYFDSPLFELYEDYLQYAKSSATLSFCRISDEKIDIEYETNREQAPHRFRFDIKDVTELSAAKNNADISSGESIADNVYEGNEFASKVQDVIREKQLKPILQMICRQSTFRAPDNGQLTIFLDTDIEFTNEPEVTCTVPKTMMHSFPYAVLQIQRTPADLNEQLPSWLIELMDSQLIYEVPCFSKYLYGVAYFWKSELSLLPWWLEDASKDIRTEQSTSCKRRLPPLETGYRFGYLEALLQKSVSERDEQEPATPVPQLQRKGLQTAIPGKAASPDCVRLEITAAEDTPPVPAEGEPSKPKKVKGEKRKLKLSSRVEPKIFFANERNFIHWLHFSSLLLTAALTLLNFGDRVCRISGAFYFGIAFSFALYAFGRFRYRVHQIRTRPYLRYDDLYGPIGLCILLIAALILNFILRAQKPSEKTTYLGIHNTTSDE</sequence>
<feature type="transmembrane region" description="Helical" evidence="6">
    <location>
        <begin position="566"/>
        <end position="584"/>
    </location>
</feature>
<evidence type="ECO:0000313" key="10">
    <source>
        <dbReference type="Proteomes" id="UP000605846"/>
    </source>
</evidence>